<dbReference type="CDD" id="cd00099">
    <property type="entry name" value="IgV"/>
    <property type="match status" value="1"/>
</dbReference>
<dbReference type="PANTHER" id="PTHR19367">
    <property type="entry name" value="T-CELL RECEPTOR ALPHA CHAIN V REGION"/>
    <property type="match status" value="1"/>
</dbReference>
<feature type="non-terminal residue" evidence="7">
    <location>
        <position position="1"/>
    </location>
</feature>
<accession>A0A8J7TG33</accession>
<dbReference type="InterPro" id="IPR051287">
    <property type="entry name" value="TCR_variable_region"/>
</dbReference>
<dbReference type="GO" id="GO:0042101">
    <property type="term" value="C:T cell receptor complex"/>
    <property type="evidence" value="ECO:0007669"/>
    <property type="project" value="UniProtKB-KW"/>
</dbReference>
<sequence length="135" mass="15257">FLELARGQTVNQSESSITVKEEKHVMIPCSYKDASGSFYMFWYFQALNQAPYAIYNELLKDESIPKKFKNRLSADHDKAQRTFHLQISSVELSDSSVYFCALQPTVRAAAPAPHRNLPLTSLCIKLESLDLLVGV</sequence>
<dbReference type="SMART" id="SM00406">
    <property type="entry name" value="IGv"/>
    <property type="match status" value="1"/>
</dbReference>
<keyword evidence="3" id="KW-0675">Receptor</keyword>
<dbReference type="InterPro" id="IPR007110">
    <property type="entry name" value="Ig-like_dom"/>
</dbReference>
<dbReference type="AlphaFoldDB" id="A0A8J7TG33"/>
<dbReference type="Proteomes" id="UP000736164">
    <property type="component" value="Unassembled WGS sequence"/>
</dbReference>
<evidence type="ECO:0000256" key="2">
    <source>
        <dbReference type="ARBA" id="ARBA00023130"/>
    </source>
</evidence>
<evidence type="ECO:0000313" key="7">
    <source>
        <dbReference type="EMBL" id="MBN3321918.1"/>
    </source>
</evidence>
<dbReference type="InterPro" id="IPR013106">
    <property type="entry name" value="Ig_V-set"/>
</dbReference>
<proteinExistence type="predicted"/>
<keyword evidence="5" id="KW-0391">Immunity</keyword>
<dbReference type="Pfam" id="PF07686">
    <property type="entry name" value="V-set"/>
    <property type="match status" value="1"/>
</dbReference>
<dbReference type="PANTHER" id="PTHR19367:SF18">
    <property type="entry name" value="T CELL RECEPTOR ALPHA VARIABLE 16"/>
    <property type="match status" value="1"/>
</dbReference>
<feature type="domain" description="Ig-like" evidence="6">
    <location>
        <begin position="8"/>
        <end position="118"/>
    </location>
</feature>
<gene>
    <name evidence="7" type="primary">Tva3</name>
    <name evidence="7" type="ORF">GTO95_0010969</name>
</gene>
<keyword evidence="1" id="KW-0732">Signal</keyword>
<dbReference type="InterPro" id="IPR003599">
    <property type="entry name" value="Ig_sub"/>
</dbReference>
<dbReference type="PROSITE" id="PS50835">
    <property type="entry name" value="IG_LIKE"/>
    <property type="match status" value="1"/>
</dbReference>
<keyword evidence="4" id="KW-0393">Immunoglobulin domain</keyword>
<dbReference type="SMART" id="SM00409">
    <property type="entry name" value="IG"/>
    <property type="match status" value="1"/>
</dbReference>
<evidence type="ECO:0000256" key="1">
    <source>
        <dbReference type="ARBA" id="ARBA00022729"/>
    </source>
</evidence>
<feature type="non-terminal residue" evidence="7">
    <location>
        <position position="135"/>
    </location>
</feature>
<dbReference type="InterPro" id="IPR036179">
    <property type="entry name" value="Ig-like_dom_sf"/>
</dbReference>
<protein>
    <submittedName>
        <fullName evidence="7">TVA3 protein</fullName>
    </submittedName>
</protein>
<dbReference type="Gene3D" id="2.60.40.10">
    <property type="entry name" value="Immunoglobulins"/>
    <property type="match status" value="1"/>
</dbReference>
<keyword evidence="2" id="KW-1064">Adaptive immunity</keyword>
<dbReference type="GO" id="GO:0002250">
    <property type="term" value="P:adaptive immune response"/>
    <property type="evidence" value="ECO:0007669"/>
    <property type="project" value="UniProtKB-KW"/>
</dbReference>
<dbReference type="SUPFAM" id="SSF48726">
    <property type="entry name" value="Immunoglobulin"/>
    <property type="match status" value="1"/>
</dbReference>
<evidence type="ECO:0000256" key="5">
    <source>
        <dbReference type="ARBA" id="ARBA00043266"/>
    </source>
</evidence>
<dbReference type="InterPro" id="IPR013783">
    <property type="entry name" value="Ig-like_fold"/>
</dbReference>
<evidence type="ECO:0000256" key="4">
    <source>
        <dbReference type="ARBA" id="ARBA00023319"/>
    </source>
</evidence>
<evidence type="ECO:0000256" key="3">
    <source>
        <dbReference type="ARBA" id="ARBA00023170"/>
    </source>
</evidence>
<keyword evidence="5" id="KW-1279">T cell receptor</keyword>
<evidence type="ECO:0000259" key="6">
    <source>
        <dbReference type="PROSITE" id="PS50835"/>
    </source>
</evidence>
<keyword evidence="8" id="KW-1185">Reference proteome</keyword>
<evidence type="ECO:0000313" key="8">
    <source>
        <dbReference type="Proteomes" id="UP000736164"/>
    </source>
</evidence>
<organism evidence="7 8">
    <name type="scientific">Atractosteus spatula</name>
    <name type="common">Alligator gar</name>
    <name type="synonym">Lepisosteus spatula</name>
    <dbReference type="NCBI Taxonomy" id="7917"/>
    <lineage>
        <taxon>Eukaryota</taxon>
        <taxon>Metazoa</taxon>
        <taxon>Chordata</taxon>
        <taxon>Craniata</taxon>
        <taxon>Vertebrata</taxon>
        <taxon>Euteleostomi</taxon>
        <taxon>Actinopterygii</taxon>
        <taxon>Neopterygii</taxon>
        <taxon>Holostei</taxon>
        <taxon>Semionotiformes</taxon>
        <taxon>Lepisosteidae</taxon>
        <taxon>Atractosteus</taxon>
    </lineage>
</organism>
<reference evidence="7" key="1">
    <citation type="journal article" date="2021" name="Cell">
        <title>Tracing the genetic footprints of vertebrate landing in non-teleost ray-finned fishes.</title>
        <authorList>
            <person name="Bi X."/>
            <person name="Wang K."/>
            <person name="Yang L."/>
            <person name="Pan H."/>
            <person name="Jiang H."/>
            <person name="Wei Q."/>
            <person name="Fang M."/>
            <person name="Yu H."/>
            <person name="Zhu C."/>
            <person name="Cai Y."/>
            <person name="He Y."/>
            <person name="Gan X."/>
            <person name="Zeng H."/>
            <person name="Yu D."/>
            <person name="Zhu Y."/>
            <person name="Jiang H."/>
            <person name="Qiu Q."/>
            <person name="Yang H."/>
            <person name="Zhang Y.E."/>
            <person name="Wang W."/>
            <person name="Zhu M."/>
            <person name="He S."/>
            <person name="Zhang G."/>
        </authorList>
    </citation>
    <scope>NUCLEOTIDE SEQUENCE</scope>
    <source>
        <strain evidence="7">Allg_001</strain>
    </source>
</reference>
<comment type="caution">
    <text evidence="7">The sequence shown here is derived from an EMBL/GenBank/DDBJ whole genome shotgun (WGS) entry which is preliminary data.</text>
</comment>
<dbReference type="EMBL" id="JAAWVO010057163">
    <property type="protein sequence ID" value="MBN3321918.1"/>
    <property type="molecule type" value="Genomic_DNA"/>
</dbReference>
<name>A0A8J7TG33_ATRSP</name>